<keyword evidence="2" id="KW-0732">Signal</keyword>
<proteinExistence type="inferred from homology"/>
<evidence type="ECO:0000256" key="3">
    <source>
        <dbReference type="ARBA" id="ARBA00022801"/>
    </source>
</evidence>
<feature type="domain" description="Fibronectin type III-like" evidence="4">
    <location>
        <begin position="744"/>
        <end position="813"/>
    </location>
</feature>
<dbReference type="Pfam" id="PF01915">
    <property type="entry name" value="Glyco_hydro_3_C"/>
    <property type="match status" value="1"/>
</dbReference>
<dbReference type="SUPFAM" id="SSF52279">
    <property type="entry name" value="Beta-D-glucan exohydrolase, C-terminal domain"/>
    <property type="match status" value="1"/>
</dbReference>
<dbReference type="GO" id="GO:0031222">
    <property type="term" value="P:arabinan catabolic process"/>
    <property type="evidence" value="ECO:0007669"/>
    <property type="project" value="TreeGrafter"/>
</dbReference>
<evidence type="ECO:0000256" key="2">
    <source>
        <dbReference type="ARBA" id="ARBA00022729"/>
    </source>
</evidence>
<sequence>MNANLFNGYWVKSFKCGYLCTAPMKLLYSIIMKRMQLPSILTISAIILASISTSLSFAAQKTSIYKKDWIDFNKNGVKDVYEDPAAPIDDRVNDLLSQMTVEEKTCQLATLYGSGRVLKDSLPTPQWRYEVWKDGIANIDEQANGLGNFGAKIAFPYTVSIDNRQTIQRWFVEQTRLGIPVDYTNEGIRGLCHDRATMFLAQCGQGATWNRKLIADIARVTAEEALALGYTNIYSPILDIAQDPRWGRVVESYGEDPFLAGELGLQMIKTLQAHQLVSTPKHFAVYSVPVGGRDEGTRTDPHVAPREMRTLYVEPFRKAFVDGHALGVMSSYNDYDGIPITGNAYFLTELLRNQFNFKGYVVSDSEAVEFLLSKHRVATDSVDMVAQSINAGLNVRTNFTLPQHYIFPLRKAIASGKVTMQTVDARVKDVLKVKFWLGLFDNPYKGDKKMVEQMVHSSEHQLVSLQAALQSFVLLKNENNLLPLSKALKKVAVIGPNADEVKQLICRYGPARAPIQTVYQGIKAYLPLADVQYAKGCEIKDKYFPESELYTIPLDSAEQRQIAEAVALAQQSEVVVLVLGGNEQTVREEFSRSNLNLMGRQQQLLEAVYATGTPVVLLLIDGRAATINWADKHIPAIVHGWFPGEFMGPAAAKVLWGEYNPGGKLAVTFPKSVGQIPFAFPFKPGSDTDGPVRVSGALYPFGYGLSYTNFEISDLHLDKTEIRPDESLSLRVKVKNIGMCSGDEVVQLYLRDDVSSVTTYEKVLRGFERINLQAGEETTISFTLSPQELGLWNQKNQFVVEPGTFTVMVGNSSVNVQQSWQFVVK</sequence>
<comment type="similarity">
    <text evidence="1">Belongs to the glycosyl hydrolase 3 family.</text>
</comment>
<organism evidence="5 6">
    <name type="scientific">Candidatus Ordinivivax streblomastigis</name>
    <dbReference type="NCBI Taxonomy" id="2540710"/>
    <lineage>
        <taxon>Bacteria</taxon>
        <taxon>Pseudomonadati</taxon>
        <taxon>Bacteroidota</taxon>
        <taxon>Bacteroidia</taxon>
        <taxon>Bacteroidales</taxon>
        <taxon>Candidatus Ordinivivax</taxon>
    </lineage>
</organism>
<dbReference type="InterPro" id="IPR013783">
    <property type="entry name" value="Ig-like_fold"/>
</dbReference>
<dbReference type="FunFam" id="2.60.40.10:FF:000495">
    <property type="entry name" value="Periplasmic beta-glucosidase"/>
    <property type="match status" value="1"/>
</dbReference>
<gene>
    <name evidence="5" type="ORF">EZS26_002487</name>
</gene>
<keyword evidence="3 5" id="KW-0378">Hydrolase</keyword>
<name>A0A5M8NZ18_9BACT</name>
<protein>
    <submittedName>
        <fullName evidence="5">Periplasmic beta-glucosidase</fullName>
        <ecNumber evidence="5">3.2.1.21</ecNumber>
    </submittedName>
</protein>
<keyword evidence="5" id="KW-0326">Glycosidase</keyword>
<dbReference type="PANTHER" id="PTHR42721">
    <property type="entry name" value="SUGAR HYDROLASE-RELATED"/>
    <property type="match status" value="1"/>
</dbReference>
<dbReference type="PANTHER" id="PTHR42721:SF3">
    <property type="entry name" value="BETA-D-XYLOSIDASE 5-RELATED"/>
    <property type="match status" value="1"/>
</dbReference>
<evidence type="ECO:0000313" key="5">
    <source>
        <dbReference type="EMBL" id="KAA6301398.1"/>
    </source>
</evidence>
<dbReference type="InterPro" id="IPR002772">
    <property type="entry name" value="Glyco_hydro_3_C"/>
</dbReference>
<dbReference type="SMART" id="SM01217">
    <property type="entry name" value="Fn3_like"/>
    <property type="match status" value="1"/>
</dbReference>
<evidence type="ECO:0000259" key="4">
    <source>
        <dbReference type="SMART" id="SM01217"/>
    </source>
</evidence>
<dbReference type="AlphaFoldDB" id="A0A5M8NZ18"/>
<dbReference type="Pfam" id="PF14310">
    <property type="entry name" value="Fn3-like"/>
    <property type="match status" value="1"/>
</dbReference>
<dbReference type="Pfam" id="PF00933">
    <property type="entry name" value="Glyco_hydro_3"/>
    <property type="match status" value="1"/>
</dbReference>
<evidence type="ECO:0000313" key="6">
    <source>
        <dbReference type="Proteomes" id="UP000324575"/>
    </source>
</evidence>
<dbReference type="InterPro" id="IPR036881">
    <property type="entry name" value="Glyco_hydro_3_C_sf"/>
</dbReference>
<dbReference type="GO" id="GO:0008422">
    <property type="term" value="F:beta-glucosidase activity"/>
    <property type="evidence" value="ECO:0007669"/>
    <property type="project" value="UniProtKB-EC"/>
</dbReference>
<reference evidence="5 6" key="1">
    <citation type="submission" date="2019-03" db="EMBL/GenBank/DDBJ databases">
        <title>Single cell metagenomics reveals metabolic interactions within the superorganism composed of flagellate Streblomastix strix and complex community of Bacteroidetes bacteria on its surface.</title>
        <authorList>
            <person name="Treitli S.C."/>
            <person name="Kolisko M."/>
            <person name="Husnik F."/>
            <person name="Keeling P."/>
            <person name="Hampl V."/>
        </authorList>
    </citation>
    <scope>NUCLEOTIDE SEQUENCE [LARGE SCALE GENOMIC DNA]</scope>
    <source>
        <strain evidence="5">St1</strain>
    </source>
</reference>
<dbReference type="InterPro" id="IPR036962">
    <property type="entry name" value="Glyco_hydro_3_N_sf"/>
</dbReference>
<dbReference type="EC" id="3.2.1.21" evidence="5"/>
<dbReference type="Gene3D" id="3.40.50.1700">
    <property type="entry name" value="Glycoside hydrolase family 3 C-terminal domain"/>
    <property type="match status" value="1"/>
</dbReference>
<dbReference type="InterPro" id="IPR017853">
    <property type="entry name" value="GH"/>
</dbReference>
<dbReference type="InterPro" id="IPR026891">
    <property type="entry name" value="Fn3-like"/>
</dbReference>
<dbReference type="EMBL" id="SNRX01000020">
    <property type="protein sequence ID" value="KAA6301398.1"/>
    <property type="molecule type" value="Genomic_DNA"/>
</dbReference>
<dbReference type="GO" id="GO:0046556">
    <property type="term" value="F:alpha-L-arabinofuranosidase activity"/>
    <property type="evidence" value="ECO:0007669"/>
    <property type="project" value="TreeGrafter"/>
</dbReference>
<dbReference type="SUPFAM" id="SSF51445">
    <property type="entry name" value="(Trans)glycosidases"/>
    <property type="match status" value="1"/>
</dbReference>
<accession>A0A5M8NZ18</accession>
<dbReference type="GO" id="GO:0045493">
    <property type="term" value="P:xylan catabolic process"/>
    <property type="evidence" value="ECO:0007669"/>
    <property type="project" value="InterPro"/>
</dbReference>
<dbReference type="Proteomes" id="UP000324575">
    <property type="component" value="Unassembled WGS sequence"/>
</dbReference>
<dbReference type="PRINTS" id="PR00133">
    <property type="entry name" value="GLHYDRLASE3"/>
</dbReference>
<evidence type="ECO:0000256" key="1">
    <source>
        <dbReference type="ARBA" id="ARBA00005336"/>
    </source>
</evidence>
<dbReference type="InterPro" id="IPR044993">
    <property type="entry name" value="BXL"/>
</dbReference>
<comment type="caution">
    <text evidence="5">The sequence shown here is derived from an EMBL/GenBank/DDBJ whole genome shotgun (WGS) entry which is preliminary data.</text>
</comment>
<dbReference type="Gene3D" id="2.60.40.10">
    <property type="entry name" value="Immunoglobulins"/>
    <property type="match status" value="1"/>
</dbReference>
<dbReference type="GO" id="GO:0009044">
    <property type="term" value="F:xylan 1,4-beta-xylosidase activity"/>
    <property type="evidence" value="ECO:0007669"/>
    <property type="project" value="InterPro"/>
</dbReference>
<dbReference type="InterPro" id="IPR001764">
    <property type="entry name" value="Glyco_hydro_3_N"/>
</dbReference>
<dbReference type="Gene3D" id="3.20.20.300">
    <property type="entry name" value="Glycoside hydrolase, family 3, N-terminal domain"/>
    <property type="match status" value="1"/>
</dbReference>